<evidence type="ECO:0000259" key="10">
    <source>
        <dbReference type="SMART" id="SM00039"/>
    </source>
</evidence>
<dbReference type="PANTHER" id="PTHR15035:SF9">
    <property type="entry name" value="CORTICOLIBERIN"/>
    <property type="match status" value="1"/>
</dbReference>
<proteinExistence type="inferred from homology"/>
<name>A0A401SCY2_CHIPU</name>
<reference evidence="11 12" key="1">
    <citation type="journal article" date="2018" name="Nat. Ecol. Evol.">
        <title>Shark genomes provide insights into elasmobranch evolution and the origin of vertebrates.</title>
        <authorList>
            <person name="Hara Y"/>
            <person name="Yamaguchi K"/>
            <person name="Onimaru K"/>
            <person name="Kadota M"/>
            <person name="Koyanagi M"/>
            <person name="Keeley SD"/>
            <person name="Tatsumi K"/>
            <person name="Tanaka K"/>
            <person name="Motone F"/>
            <person name="Kageyama Y"/>
            <person name="Nozu R"/>
            <person name="Adachi N"/>
            <person name="Nishimura O"/>
            <person name="Nakagawa R"/>
            <person name="Tanegashima C"/>
            <person name="Kiyatake I"/>
            <person name="Matsumoto R"/>
            <person name="Murakumo K"/>
            <person name="Nishida K"/>
            <person name="Terakita A"/>
            <person name="Kuratani S"/>
            <person name="Sato K"/>
            <person name="Hyodo S Kuraku.S."/>
        </authorList>
    </citation>
    <scope>NUCLEOTIDE SEQUENCE [LARGE SCALE GENOMIC DNA]</scope>
</reference>
<keyword evidence="4" id="KW-0165">Cleavage on pair of basic residues</keyword>
<dbReference type="Proteomes" id="UP000287033">
    <property type="component" value="Unassembled WGS sequence"/>
</dbReference>
<comment type="caution">
    <text evidence="11">The sequence shown here is derived from an EMBL/GenBank/DDBJ whole genome shotgun (WGS) entry which is preliminary data.</text>
</comment>
<dbReference type="PROSITE" id="PS00511">
    <property type="entry name" value="CRF"/>
    <property type="match status" value="1"/>
</dbReference>
<dbReference type="Gene3D" id="6.10.250.1920">
    <property type="match status" value="1"/>
</dbReference>
<evidence type="ECO:0000256" key="5">
    <source>
        <dbReference type="ARBA" id="ARBA00022702"/>
    </source>
</evidence>
<evidence type="ECO:0000256" key="7">
    <source>
        <dbReference type="ARBA" id="ARBA00022815"/>
    </source>
</evidence>
<protein>
    <recommendedName>
        <fullName evidence="10">Corticotropin-releasing factor domain-containing protein</fullName>
    </recommendedName>
</protein>
<feature type="chain" id="PRO_5019156109" description="Corticotropin-releasing factor domain-containing protein" evidence="9">
    <location>
        <begin position="25"/>
        <end position="158"/>
    </location>
</feature>
<dbReference type="STRING" id="137246.A0A401SCY2"/>
<accession>A0A401SCY2</accession>
<gene>
    <name evidence="11" type="ORF">chiPu_2000073</name>
</gene>
<dbReference type="SMART" id="SM00039">
    <property type="entry name" value="CRF"/>
    <property type="match status" value="1"/>
</dbReference>
<feature type="region of interest" description="Disordered" evidence="8">
    <location>
        <begin position="26"/>
        <end position="45"/>
    </location>
</feature>
<evidence type="ECO:0000256" key="6">
    <source>
        <dbReference type="ARBA" id="ARBA00022729"/>
    </source>
</evidence>
<keyword evidence="12" id="KW-1185">Reference proteome</keyword>
<evidence type="ECO:0000256" key="3">
    <source>
        <dbReference type="ARBA" id="ARBA00022525"/>
    </source>
</evidence>
<dbReference type="PRINTS" id="PR01612">
    <property type="entry name" value="CRFFAMILY"/>
</dbReference>
<sequence length="158" mass="17931">MKTPLLSYTVILLVLFFRSGHCRALDSSTPSRTRPDPQAAPQQSLSPFWIRDGEEYLMLPGKDSKDSAGVSPARWQMVLSDPTFPKHILRDPVGDLEQVSSRYQAERGGMLDRGKRLDDPPISLDLTFHLLREVLEMARAEQMEQQAHTNRKIMELIG</sequence>
<comment type="subcellular location">
    <subcellularLocation>
        <location evidence="1">Secreted</location>
    </subcellularLocation>
</comment>
<dbReference type="OrthoDB" id="9837731at2759"/>
<evidence type="ECO:0000313" key="11">
    <source>
        <dbReference type="EMBL" id="GCC28248.1"/>
    </source>
</evidence>
<dbReference type="EMBL" id="BEZZ01000197">
    <property type="protein sequence ID" value="GCC28248.1"/>
    <property type="molecule type" value="Genomic_DNA"/>
</dbReference>
<evidence type="ECO:0000256" key="9">
    <source>
        <dbReference type="SAM" id="SignalP"/>
    </source>
</evidence>
<keyword evidence="7" id="KW-0027">Amidation</keyword>
<dbReference type="InterPro" id="IPR000187">
    <property type="entry name" value="CRF"/>
</dbReference>
<dbReference type="GO" id="GO:0005179">
    <property type="term" value="F:hormone activity"/>
    <property type="evidence" value="ECO:0007669"/>
    <property type="project" value="UniProtKB-KW"/>
</dbReference>
<evidence type="ECO:0000256" key="8">
    <source>
        <dbReference type="SAM" id="MobiDB-lite"/>
    </source>
</evidence>
<evidence type="ECO:0000313" key="12">
    <source>
        <dbReference type="Proteomes" id="UP000287033"/>
    </source>
</evidence>
<evidence type="ECO:0000256" key="2">
    <source>
        <dbReference type="ARBA" id="ARBA00009287"/>
    </source>
</evidence>
<evidence type="ECO:0000256" key="1">
    <source>
        <dbReference type="ARBA" id="ARBA00004613"/>
    </source>
</evidence>
<dbReference type="InterPro" id="IPR003620">
    <property type="entry name" value="Urocortin_CRF"/>
</dbReference>
<keyword evidence="3" id="KW-0964">Secreted</keyword>
<dbReference type="PANTHER" id="PTHR15035">
    <property type="entry name" value="CORTICOLIBERIN/UROCORTIN"/>
    <property type="match status" value="1"/>
</dbReference>
<feature type="domain" description="Corticotropin-releasing factor" evidence="10">
    <location>
        <begin position="118"/>
        <end position="157"/>
    </location>
</feature>
<dbReference type="GO" id="GO:0005576">
    <property type="term" value="C:extracellular region"/>
    <property type="evidence" value="ECO:0007669"/>
    <property type="project" value="UniProtKB-SubCell"/>
</dbReference>
<dbReference type="AlphaFoldDB" id="A0A401SCY2"/>
<keyword evidence="6 9" id="KW-0732">Signal</keyword>
<keyword evidence="5" id="KW-0372">Hormone</keyword>
<dbReference type="Pfam" id="PF00473">
    <property type="entry name" value="CRF"/>
    <property type="match status" value="1"/>
</dbReference>
<evidence type="ECO:0000256" key="4">
    <source>
        <dbReference type="ARBA" id="ARBA00022685"/>
    </source>
</evidence>
<comment type="similarity">
    <text evidence="2">Belongs to the sauvagine/corticotropin-releasing factor/urotensin I family.</text>
</comment>
<organism evidence="11 12">
    <name type="scientific">Chiloscyllium punctatum</name>
    <name type="common">Brownbanded bambooshark</name>
    <name type="synonym">Hemiscyllium punctatum</name>
    <dbReference type="NCBI Taxonomy" id="137246"/>
    <lineage>
        <taxon>Eukaryota</taxon>
        <taxon>Metazoa</taxon>
        <taxon>Chordata</taxon>
        <taxon>Craniata</taxon>
        <taxon>Vertebrata</taxon>
        <taxon>Chondrichthyes</taxon>
        <taxon>Elasmobranchii</taxon>
        <taxon>Galeomorphii</taxon>
        <taxon>Galeoidea</taxon>
        <taxon>Orectolobiformes</taxon>
        <taxon>Hemiscylliidae</taxon>
        <taxon>Chiloscyllium</taxon>
    </lineage>
</organism>
<feature type="signal peptide" evidence="9">
    <location>
        <begin position="1"/>
        <end position="24"/>
    </location>
</feature>
<dbReference type="InterPro" id="IPR018446">
    <property type="entry name" value="Corticotropin-releasing_fac_CS"/>
</dbReference>